<organism evidence="2 3">
    <name type="scientific">Penicillium cinerascens</name>
    <dbReference type="NCBI Taxonomy" id="70096"/>
    <lineage>
        <taxon>Eukaryota</taxon>
        <taxon>Fungi</taxon>
        <taxon>Dikarya</taxon>
        <taxon>Ascomycota</taxon>
        <taxon>Pezizomycotina</taxon>
        <taxon>Eurotiomycetes</taxon>
        <taxon>Eurotiomycetidae</taxon>
        <taxon>Eurotiales</taxon>
        <taxon>Aspergillaceae</taxon>
        <taxon>Penicillium</taxon>
    </lineage>
</organism>
<dbReference type="AlphaFoldDB" id="A0A9W9TB43"/>
<feature type="region of interest" description="Disordered" evidence="1">
    <location>
        <begin position="376"/>
        <end position="497"/>
    </location>
</feature>
<dbReference type="RefSeq" id="XP_058311819.1">
    <property type="nucleotide sequence ID" value="XM_058449475.1"/>
</dbReference>
<sequence>MKSQQTPGKLPETPCDKFRTPRQPSRPSPPGTSTSSRSTTSKRPAPPSVSASERPWKRSSIPSSRGQSTLTQIDFVTQTPHSDDDQLDYLEAEPREDVNTRNAQAQISGESDDDTDYRPPLRGRAGATRFEPNDNHTTRQRKSAGVNTRASERGQSIRKSITPKPSVSGKGKRKSTEKPPAKRDKTLTQMDFVRRYITIDDDEDINMGYIQQEPQAKPAKKGDQADSGGKQAVQPRLPASVKRNRRALEAELDLSTGEPLSAGLGDNQDTSPGHEPENLPTADTPVTPQKPRKLEIPSSQSPESPGLAIITSSQFRSATRSPLKQKSLNLAHHPENIIKEEFYGPRRFIEDSQDAGGSLVVKAPTQLSSRLLDSLKHHSSPSMHNEALYAPSTELASRAELPEDPGLKVERTQRERTVVYETDADTDNTDSEDDMSNDHGTPSRIRGLRAGIPDPTGHIPEPPSDDSQELPLLNVQSSADANDEPPSEAPMSDASIFYQRLQPATQFPFEPIPTLNTQNLSELFPNYGSTQYTKPAGADSSQKPPGPFLQTQTQSQEADQTEIVPESSPIREQDENSAEPDAVFQRPQVPESVIQVESSQPVDRGNYGPGGILSRSQLLTSSVMESVPLPNFWMGSQDSVGEPYSLPDR</sequence>
<feature type="compositionally biased region" description="Low complexity" evidence="1">
    <location>
        <begin position="31"/>
        <end position="43"/>
    </location>
</feature>
<feature type="compositionally biased region" description="Polar residues" evidence="1">
    <location>
        <begin position="310"/>
        <end position="328"/>
    </location>
</feature>
<keyword evidence="3" id="KW-1185">Reference proteome</keyword>
<feature type="region of interest" description="Disordered" evidence="1">
    <location>
        <begin position="519"/>
        <end position="614"/>
    </location>
</feature>
<dbReference type="Proteomes" id="UP001150904">
    <property type="component" value="Unassembled WGS sequence"/>
</dbReference>
<reference evidence="2" key="1">
    <citation type="submission" date="2022-12" db="EMBL/GenBank/DDBJ databases">
        <authorList>
            <person name="Petersen C."/>
        </authorList>
    </citation>
    <scope>NUCLEOTIDE SEQUENCE</scope>
    <source>
        <strain evidence="2">IBT 15544</strain>
    </source>
</reference>
<feature type="compositionally biased region" description="Polar residues" evidence="1">
    <location>
        <begin position="60"/>
        <end position="80"/>
    </location>
</feature>
<feature type="compositionally biased region" description="Basic and acidic residues" evidence="1">
    <location>
        <begin position="174"/>
        <end position="198"/>
    </location>
</feature>
<comment type="caution">
    <text evidence="2">The sequence shown here is derived from an EMBL/GenBank/DDBJ whole genome shotgun (WGS) entry which is preliminary data.</text>
</comment>
<feature type="compositionally biased region" description="Acidic residues" evidence="1">
    <location>
        <begin position="422"/>
        <end position="435"/>
    </location>
</feature>
<dbReference type="OrthoDB" id="73788at2759"/>
<evidence type="ECO:0000256" key="1">
    <source>
        <dbReference type="SAM" id="MobiDB-lite"/>
    </source>
</evidence>
<accession>A0A9W9TB43</accession>
<feature type="compositionally biased region" description="Polar residues" evidence="1">
    <location>
        <begin position="145"/>
        <end position="165"/>
    </location>
</feature>
<protein>
    <submittedName>
        <fullName evidence="2">Uncharacterized protein</fullName>
    </submittedName>
</protein>
<dbReference type="GeneID" id="83176776"/>
<feature type="compositionally biased region" description="Basic and acidic residues" evidence="1">
    <location>
        <begin position="405"/>
        <end position="418"/>
    </location>
</feature>
<feature type="region of interest" description="Disordered" evidence="1">
    <location>
        <begin position="1"/>
        <end position="328"/>
    </location>
</feature>
<feature type="region of interest" description="Disordered" evidence="1">
    <location>
        <begin position="629"/>
        <end position="649"/>
    </location>
</feature>
<proteinExistence type="predicted"/>
<evidence type="ECO:0000313" key="3">
    <source>
        <dbReference type="Proteomes" id="UP001150904"/>
    </source>
</evidence>
<reference evidence="2" key="2">
    <citation type="journal article" date="2023" name="IMA Fungus">
        <title>Comparative genomic study of the Penicillium genus elucidates a diverse pangenome and 15 lateral gene transfer events.</title>
        <authorList>
            <person name="Petersen C."/>
            <person name="Sorensen T."/>
            <person name="Nielsen M.R."/>
            <person name="Sondergaard T.E."/>
            <person name="Sorensen J.L."/>
            <person name="Fitzpatrick D.A."/>
            <person name="Frisvad J.C."/>
            <person name="Nielsen K.L."/>
        </authorList>
    </citation>
    <scope>NUCLEOTIDE SEQUENCE</scope>
    <source>
        <strain evidence="2">IBT 15544</strain>
    </source>
</reference>
<feature type="compositionally biased region" description="Polar residues" evidence="1">
    <location>
        <begin position="100"/>
        <end position="109"/>
    </location>
</feature>
<name>A0A9W9TB43_9EURO</name>
<gene>
    <name evidence="2" type="ORF">N7498_002413</name>
</gene>
<evidence type="ECO:0000313" key="2">
    <source>
        <dbReference type="EMBL" id="KAJ5216006.1"/>
    </source>
</evidence>
<dbReference type="EMBL" id="JAPQKR010000005">
    <property type="protein sequence ID" value="KAJ5216006.1"/>
    <property type="molecule type" value="Genomic_DNA"/>
</dbReference>
<feature type="compositionally biased region" description="Polar residues" evidence="1">
    <location>
        <begin position="519"/>
        <end position="558"/>
    </location>
</feature>